<evidence type="ECO:0000256" key="5">
    <source>
        <dbReference type="ARBA" id="ARBA00022737"/>
    </source>
</evidence>
<comment type="subcellular location">
    <subcellularLocation>
        <location evidence="1">Membrane</location>
        <topology evidence="1">Multi-pass membrane protein</topology>
    </subcellularLocation>
</comment>
<dbReference type="InterPro" id="IPR036322">
    <property type="entry name" value="WD40_repeat_dom_sf"/>
</dbReference>
<feature type="region of interest" description="Disordered" evidence="9">
    <location>
        <begin position="663"/>
        <end position="725"/>
    </location>
</feature>
<feature type="repeat" description="WD" evidence="8">
    <location>
        <begin position="515"/>
        <end position="548"/>
    </location>
</feature>
<dbReference type="SMART" id="SM00320">
    <property type="entry name" value="WD40"/>
    <property type="match status" value="2"/>
</dbReference>
<dbReference type="InterPro" id="IPR019775">
    <property type="entry name" value="WD40_repeat_CS"/>
</dbReference>
<comment type="similarity">
    <text evidence="2">Belongs to the polycystin family.</text>
</comment>
<feature type="compositionally biased region" description="Low complexity" evidence="9">
    <location>
        <begin position="674"/>
        <end position="688"/>
    </location>
</feature>
<dbReference type="PROSITE" id="PS00678">
    <property type="entry name" value="WD_REPEATS_1"/>
    <property type="match status" value="1"/>
</dbReference>
<feature type="compositionally biased region" description="Basic and acidic residues" evidence="9">
    <location>
        <begin position="689"/>
        <end position="699"/>
    </location>
</feature>
<dbReference type="Gene3D" id="2.130.10.10">
    <property type="entry name" value="YVTN repeat-like/Quinoprotein amine dehydrogenase"/>
    <property type="match status" value="1"/>
</dbReference>
<feature type="compositionally biased region" description="Acidic residues" evidence="9">
    <location>
        <begin position="713"/>
        <end position="725"/>
    </location>
</feature>
<evidence type="ECO:0000259" key="12">
    <source>
        <dbReference type="Pfam" id="PF20519"/>
    </source>
</evidence>
<dbReference type="Pfam" id="PF20519">
    <property type="entry name" value="Polycystin_dom"/>
    <property type="match status" value="1"/>
</dbReference>
<dbReference type="InterPro" id="IPR015943">
    <property type="entry name" value="WD40/YVTN_repeat-like_dom_sf"/>
</dbReference>
<keyword evidence="4 10" id="KW-0812">Transmembrane</keyword>
<evidence type="ECO:0000256" key="8">
    <source>
        <dbReference type="PROSITE-ProRule" id="PRU00221"/>
    </source>
</evidence>
<feature type="transmembrane region" description="Helical" evidence="10">
    <location>
        <begin position="398"/>
        <end position="419"/>
    </location>
</feature>
<evidence type="ECO:0000256" key="10">
    <source>
        <dbReference type="SAM" id="Phobius"/>
    </source>
</evidence>
<dbReference type="InterPro" id="IPR051223">
    <property type="entry name" value="Polycystin"/>
</dbReference>
<feature type="transmembrane region" description="Helical" evidence="10">
    <location>
        <begin position="225"/>
        <end position="251"/>
    </location>
</feature>
<dbReference type="AlphaFoldDB" id="A0A7S3LWQ8"/>
<dbReference type="PROSITE" id="PS50082">
    <property type="entry name" value="WD_REPEATS_2"/>
    <property type="match status" value="2"/>
</dbReference>
<dbReference type="Pfam" id="PF00400">
    <property type="entry name" value="WD40"/>
    <property type="match status" value="2"/>
</dbReference>
<dbReference type="InterPro" id="IPR001680">
    <property type="entry name" value="WD40_rpt"/>
</dbReference>
<evidence type="ECO:0000256" key="1">
    <source>
        <dbReference type="ARBA" id="ARBA00004141"/>
    </source>
</evidence>
<feature type="region of interest" description="Disordered" evidence="9">
    <location>
        <begin position="594"/>
        <end position="632"/>
    </location>
</feature>
<dbReference type="InterPro" id="IPR013122">
    <property type="entry name" value="PKD1_2_channel"/>
</dbReference>
<dbReference type="InterPro" id="IPR046791">
    <property type="entry name" value="Polycystin_dom"/>
</dbReference>
<evidence type="ECO:0000313" key="13">
    <source>
        <dbReference type="EMBL" id="CAE0268713.1"/>
    </source>
</evidence>
<dbReference type="Pfam" id="PF08016">
    <property type="entry name" value="PKD_channel"/>
    <property type="match status" value="1"/>
</dbReference>
<dbReference type="EMBL" id="HBIB01047235">
    <property type="protein sequence ID" value="CAE0268713.1"/>
    <property type="molecule type" value="Transcribed_RNA"/>
</dbReference>
<evidence type="ECO:0000256" key="4">
    <source>
        <dbReference type="ARBA" id="ARBA00022692"/>
    </source>
</evidence>
<feature type="transmembrane region" description="Helical" evidence="10">
    <location>
        <begin position="335"/>
        <end position="357"/>
    </location>
</feature>
<protein>
    <submittedName>
        <fullName evidence="13">Uncharacterized protein</fullName>
    </submittedName>
</protein>
<keyword evidence="7 10" id="KW-0472">Membrane</keyword>
<feature type="transmembrane region" description="Helical" evidence="10">
    <location>
        <begin position="172"/>
        <end position="194"/>
    </location>
</feature>
<feature type="domain" description="Polycystin cation channel PKD1/PKD2" evidence="11">
    <location>
        <begin position="287"/>
        <end position="424"/>
    </location>
</feature>
<dbReference type="GO" id="GO:0016020">
    <property type="term" value="C:membrane"/>
    <property type="evidence" value="ECO:0007669"/>
    <property type="project" value="UniProtKB-SubCell"/>
</dbReference>
<gene>
    <name evidence="13" type="ORF">PBIL07802_LOCUS31063</name>
</gene>
<sequence length="725" mass="80094">MDDFLQWVETAFVATIFDNELLEFSDYIRTSPVVIRQVRGDGDDYFEDTFGLGTTMNITGSEVWGPKYGGYVYMTEEELTSGAFEGQRDIVYPGGGYVKSLPPFTTMDDAAILLNETISGWIDNKTRAVFCDFVVRNVRTKLFTIGRFMFEFPVSGGVYPSYYIGCVLTLRWYTYIMIGFNVGFIFTVIGVEIYRLVKRRRLKKEDRKKDKEEPKYFELRSKQTFWFAVDIIMTFMFMLMIGLYLSAASFFGPPERRQSLFHAGSGSGRDDDLGNATHPALTEGAVARVENMELLRFICGVLAFVIIAKSLDYLHHIVPIIGVPFDAFTQAGLQMLGFLLVIGTLTMGMAIGCLVMFQGTNKNFRDLGSSGINLLRSLSGDYQLDEFVNSWYRNLGPVTVIVFVLIMIYIILTMFIAIVTEGYDSSKKIERTTLYEHILAFDDNRLIKKLVRKRQQKSVDVDSKPSPFKEATLHGHTSEVDTVCVSHDGNFIASAGVDGSIKVWDAINRRELVTLEGHRGPVTSLTITPDNKHIISSSKDYTIRMWNLGLLKSRTKSPAGQASETVMQLARMERSLLKLEKTVANLIQANGNGAEVAETPSFGPSDKEKEKASTTKASASTPESTSVGMNGVADAGSVPSLLPSSTAYAPPSTLMNGALSTVVEGREEEGLSPSSAKAESKGISSSSSQDKKGRSEKRGSAGPPKLTRKISNEDLDEEDGGVGIM</sequence>
<dbReference type="PANTHER" id="PTHR10877:SF183">
    <property type="entry name" value="AT14535P-RELATED"/>
    <property type="match status" value="1"/>
</dbReference>
<keyword evidence="5" id="KW-0677">Repeat</keyword>
<evidence type="ECO:0000256" key="7">
    <source>
        <dbReference type="ARBA" id="ARBA00023136"/>
    </source>
</evidence>
<dbReference type="PROSITE" id="PS50294">
    <property type="entry name" value="WD_REPEATS_REGION"/>
    <property type="match status" value="2"/>
</dbReference>
<keyword evidence="3 8" id="KW-0853">WD repeat</keyword>
<dbReference type="Gene3D" id="1.10.287.70">
    <property type="match status" value="1"/>
</dbReference>
<evidence type="ECO:0000259" key="11">
    <source>
        <dbReference type="Pfam" id="PF08016"/>
    </source>
</evidence>
<feature type="compositionally biased region" description="Polar residues" evidence="9">
    <location>
        <begin position="614"/>
        <end position="628"/>
    </location>
</feature>
<evidence type="ECO:0000256" key="3">
    <source>
        <dbReference type="ARBA" id="ARBA00022574"/>
    </source>
</evidence>
<evidence type="ECO:0000256" key="6">
    <source>
        <dbReference type="ARBA" id="ARBA00022989"/>
    </source>
</evidence>
<reference evidence="13" key="1">
    <citation type="submission" date="2021-01" db="EMBL/GenBank/DDBJ databases">
        <authorList>
            <person name="Corre E."/>
            <person name="Pelletier E."/>
            <person name="Niang G."/>
            <person name="Scheremetjew M."/>
            <person name="Finn R."/>
            <person name="Kale V."/>
            <person name="Holt S."/>
            <person name="Cochrane G."/>
            <person name="Meng A."/>
            <person name="Brown T."/>
            <person name="Cohen L."/>
        </authorList>
    </citation>
    <scope>NUCLEOTIDE SEQUENCE</scope>
    <source>
        <strain evidence="13">NIES-2562</strain>
    </source>
</reference>
<organism evidence="13">
    <name type="scientific">Palpitomonas bilix</name>
    <dbReference type="NCBI Taxonomy" id="652834"/>
    <lineage>
        <taxon>Eukaryota</taxon>
        <taxon>Eukaryota incertae sedis</taxon>
    </lineage>
</organism>
<dbReference type="PANTHER" id="PTHR10877">
    <property type="entry name" value="POLYCYSTIN FAMILY MEMBER"/>
    <property type="match status" value="1"/>
</dbReference>
<accession>A0A7S3LWQ8</accession>
<feature type="repeat" description="WD" evidence="8">
    <location>
        <begin position="473"/>
        <end position="514"/>
    </location>
</feature>
<evidence type="ECO:0000256" key="9">
    <source>
        <dbReference type="SAM" id="MobiDB-lite"/>
    </source>
</evidence>
<feature type="domain" description="Polycystin" evidence="12">
    <location>
        <begin position="72"/>
        <end position="164"/>
    </location>
</feature>
<keyword evidence="6 10" id="KW-1133">Transmembrane helix</keyword>
<evidence type="ECO:0000256" key="2">
    <source>
        <dbReference type="ARBA" id="ARBA00007200"/>
    </source>
</evidence>
<dbReference type="SUPFAM" id="SSF50978">
    <property type="entry name" value="WD40 repeat-like"/>
    <property type="match status" value="1"/>
</dbReference>
<name>A0A7S3LWQ8_9EUKA</name>
<proteinExistence type="inferred from homology"/>